<dbReference type="AlphaFoldDB" id="A0A0G4JS26"/>
<protein>
    <submittedName>
        <fullName evidence="1">Uncharacterized protein</fullName>
    </submittedName>
</protein>
<organism evidence="1 2">
    <name type="scientific">Brenneria goodwinii</name>
    <dbReference type="NCBI Taxonomy" id="1109412"/>
    <lineage>
        <taxon>Bacteria</taxon>
        <taxon>Pseudomonadati</taxon>
        <taxon>Pseudomonadota</taxon>
        <taxon>Gammaproteobacteria</taxon>
        <taxon>Enterobacterales</taxon>
        <taxon>Pectobacteriaceae</taxon>
        <taxon>Brenneria</taxon>
    </lineage>
</organism>
<dbReference type="OrthoDB" id="6432358at2"/>
<name>A0A0G4JS26_9GAMM</name>
<reference evidence="2" key="1">
    <citation type="submission" date="2015-01" db="EMBL/GenBank/DDBJ databases">
        <authorList>
            <person name="Paterson Steve"/>
        </authorList>
    </citation>
    <scope>NUCLEOTIDE SEQUENCE [LARGE SCALE GENOMIC DNA]</scope>
    <source>
        <strain evidence="2">OBR1</strain>
    </source>
</reference>
<gene>
    <name evidence="1" type="ORF">BN1221_01109</name>
</gene>
<accession>A0A0G4JS26</accession>
<dbReference type="RefSeq" id="WP_048636461.1">
    <property type="nucleotide sequence ID" value="NZ_CGIG01000001.1"/>
</dbReference>
<proteinExistence type="predicted"/>
<keyword evidence="2" id="KW-1185">Reference proteome</keyword>
<sequence>MTDTHATPADSTITIFRDLIAALPFAQLDEIQLCDLGAIAAESIDGLCHGLHYLGDTLQNANEIPPESLSQLGACLNASAHLIPALLAVCEQTEHHIRTAYSMGDSPLAAK</sequence>
<evidence type="ECO:0000313" key="1">
    <source>
        <dbReference type="EMBL" id="CPR14738.1"/>
    </source>
</evidence>
<dbReference type="Proteomes" id="UP000044377">
    <property type="component" value="Unassembled WGS sequence"/>
</dbReference>
<dbReference type="EMBL" id="CGIG01000001">
    <property type="protein sequence ID" value="CPR14738.1"/>
    <property type="molecule type" value="Genomic_DNA"/>
</dbReference>
<evidence type="ECO:0000313" key="2">
    <source>
        <dbReference type="Proteomes" id="UP000044377"/>
    </source>
</evidence>